<accession>A0A5J9T057</accession>
<organism evidence="2 3">
    <name type="scientific">Eragrostis curvula</name>
    <name type="common">weeping love grass</name>
    <dbReference type="NCBI Taxonomy" id="38414"/>
    <lineage>
        <taxon>Eukaryota</taxon>
        <taxon>Viridiplantae</taxon>
        <taxon>Streptophyta</taxon>
        <taxon>Embryophyta</taxon>
        <taxon>Tracheophyta</taxon>
        <taxon>Spermatophyta</taxon>
        <taxon>Magnoliopsida</taxon>
        <taxon>Liliopsida</taxon>
        <taxon>Poales</taxon>
        <taxon>Poaceae</taxon>
        <taxon>PACMAD clade</taxon>
        <taxon>Chloridoideae</taxon>
        <taxon>Eragrostideae</taxon>
        <taxon>Eragrostidinae</taxon>
        <taxon>Eragrostis</taxon>
    </lineage>
</organism>
<dbReference type="Gene3D" id="2.40.10.120">
    <property type="match status" value="1"/>
</dbReference>
<dbReference type="Pfam" id="PF13365">
    <property type="entry name" value="Trypsin_2"/>
    <property type="match status" value="1"/>
</dbReference>
<reference evidence="2 3" key="1">
    <citation type="journal article" date="2019" name="Sci. Rep.">
        <title>A high-quality genome of Eragrostis curvula grass provides insights into Poaceae evolution and supports new strategies to enhance forage quality.</title>
        <authorList>
            <person name="Carballo J."/>
            <person name="Santos B.A.C.M."/>
            <person name="Zappacosta D."/>
            <person name="Garbus I."/>
            <person name="Selva J.P."/>
            <person name="Gallo C.A."/>
            <person name="Diaz A."/>
            <person name="Albertini E."/>
            <person name="Caccamo M."/>
            <person name="Echenique V."/>
        </authorList>
    </citation>
    <scope>NUCLEOTIDE SEQUENCE [LARGE SCALE GENOMIC DNA]</scope>
    <source>
        <strain evidence="3">cv. Victoria</strain>
        <tissue evidence="2">Leaf</tissue>
    </source>
</reference>
<proteinExistence type="predicted"/>
<name>A0A5J9T057_9POAL</name>
<comment type="caution">
    <text evidence="2">The sequence shown here is derived from an EMBL/GenBank/DDBJ whole genome shotgun (WGS) entry which is preliminary data.</text>
</comment>
<dbReference type="SUPFAM" id="SSF50494">
    <property type="entry name" value="Trypsin-like serine proteases"/>
    <property type="match status" value="2"/>
</dbReference>
<gene>
    <name evidence="2" type="ORF">EJB05_47837</name>
</gene>
<dbReference type="InterPro" id="IPR009003">
    <property type="entry name" value="Peptidase_S1_PA"/>
</dbReference>
<dbReference type="AlphaFoldDB" id="A0A5J9T057"/>
<sequence>TAKGEPNKRNVLVHHILAVHKKYGLGRSDATAPTHEYSRGPRPSDHPRRFRSPFAEPPPASATETGAGFGNLSKCSESSSIELDTRVTSVLSQVVVSLASFVGDTMHYRCAGIFVQGSYANDTFVLTSADLVRSSIDENEVIDNLTIKVRLPDNQVVIGLLHHYNVKYGTAIVNIEHVDGFRAANISPRPRKRESSSQVVAVGRCFDSGMLKTASGIMTGGLTDEPSEFCSPHAKSPWIGGPLVGLDGYFAGINCRGGKMAAFLPRNKIIECLGPFGILRVDFNQRGDGTRKGRTLDDVLLDDLCEFSRCNGYPLPTEICEEVHEMHVINSFETEFDGDIWSTLSKDIDSTMSDCVVSLASFNGDARLFACTGIFINCYPARILTSASLVRKSDDENNIDDNLWIQVSLRNKRRVRGTLKHYNLRYNVAVIDIMGFCSPCAIELEKHISVAPNTEVIALGCRFNERKLMATKGVLNDKQSKLDCKELKISTCKITKSGIGGPLIDGHGSFVGMNFYDDEETPYLPREIIQKVLKSFDAKGHTAAENTTDVAPNRWPVPKPEWYYPCLADVVPKTYEEVDGVLQLIEDGF</sequence>
<feature type="non-terminal residue" evidence="2">
    <location>
        <position position="1"/>
    </location>
</feature>
<feature type="compositionally biased region" description="Basic and acidic residues" evidence="1">
    <location>
        <begin position="36"/>
        <end position="47"/>
    </location>
</feature>
<keyword evidence="3" id="KW-1185">Reference proteome</keyword>
<dbReference type="Gramene" id="TVU04706">
    <property type="protein sequence ID" value="TVU04706"/>
    <property type="gene ID" value="EJB05_47837"/>
</dbReference>
<dbReference type="PANTHER" id="PTHR18868:SF37">
    <property type="entry name" value="OS07G0665300 PROTEIN"/>
    <property type="match status" value="1"/>
</dbReference>
<evidence type="ECO:0000313" key="2">
    <source>
        <dbReference type="EMBL" id="TVU04706.1"/>
    </source>
</evidence>
<evidence type="ECO:0000313" key="3">
    <source>
        <dbReference type="Proteomes" id="UP000324897"/>
    </source>
</evidence>
<protein>
    <submittedName>
        <fullName evidence="2">Uncharacterized protein</fullName>
    </submittedName>
</protein>
<dbReference type="OrthoDB" id="638497at2759"/>
<evidence type="ECO:0000256" key="1">
    <source>
        <dbReference type="SAM" id="MobiDB-lite"/>
    </source>
</evidence>
<dbReference type="Proteomes" id="UP000324897">
    <property type="component" value="Unassembled WGS sequence"/>
</dbReference>
<dbReference type="EMBL" id="RWGY01000051">
    <property type="protein sequence ID" value="TVU04706.1"/>
    <property type="molecule type" value="Genomic_DNA"/>
</dbReference>
<dbReference type="PANTHER" id="PTHR18868">
    <property type="entry name" value="OS07G0665300 PROTEIN-RELATED"/>
    <property type="match status" value="1"/>
</dbReference>
<feature type="region of interest" description="Disordered" evidence="1">
    <location>
        <begin position="27"/>
        <end position="71"/>
    </location>
</feature>